<comment type="caution">
    <text evidence="2">The sequence shown here is derived from an EMBL/GenBank/DDBJ whole genome shotgun (WGS) entry which is preliminary data.</text>
</comment>
<feature type="transmembrane region" description="Helical" evidence="1">
    <location>
        <begin position="51"/>
        <end position="67"/>
    </location>
</feature>
<name>A0A3D8IP68_9HELI</name>
<dbReference type="Proteomes" id="UP000256379">
    <property type="component" value="Unassembled WGS sequence"/>
</dbReference>
<keyword evidence="1" id="KW-1133">Transmembrane helix</keyword>
<proteinExistence type="predicted"/>
<keyword evidence="1" id="KW-0812">Transmembrane</keyword>
<feature type="transmembrane region" description="Helical" evidence="1">
    <location>
        <begin position="73"/>
        <end position="90"/>
    </location>
</feature>
<evidence type="ECO:0008006" key="4">
    <source>
        <dbReference type="Google" id="ProtNLM"/>
    </source>
</evidence>
<dbReference type="EMBL" id="NXLQ01000002">
    <property type="protein sequence ID" value="RDU67087.1"/>
    <property type="molecule type" value="Genomic_DNA"/>
</dbReference>
<keyword evidence="1" id="KW-0472">Membrane</keyword>
<gene>
    <name evidence="2" type="ORF">CQA53_02185</name>
</gene>
<keyword evidence="3" id="KW-1185">Reference proteome</keyword>
<organism evidence="2 3">
    <name type="scientific">Helicobacter didelphidarum</name>
    <dbReference type="NCBI Taxonomy" id="2040648"/>
    <lineage>
        <taxon>Bacteria</taxon>
        <taxon>Pseudomonadati</taxon>
        <taxon>Campylobacterota</taxon>
        <taxon>Epsilonproteobacteria</taxon>
        <taxon>Campylobacterales</taxon>
        <taxon>Helicobacteraceae</taxon>
        <taxon>Helicobacter</taxon>
    </lineage>
</organism>
<reference evidence="2 3" key="1">
    <citation type="submission" date="2018-04" db="EMBL/GenBank/DDBJ databases">
        <title>Novel Campyloabacter and Helicobacter Species and Strains.</title>
        <authorList>
            <person name="Mannion A.J."/>
            <person name="Shen Z."/>
            <person name="Fox J.G."/>
        </authorList>
    </citation>
    <scope>NUCLEOTIDE SEQUENCE [LARGE SCALE GENOMIC DNA]</scope>
    <source>
        <strain evidence="2 3">MIT 17-337</strain>
    </source>
</reference>
<feature type="transmembrane region" description="Helical" evidence="1">
    <location>
        <begin position="138"/>
        <end position="156"/>
    </location>
</feature>
<accession>A0A3D8IP68</accession>
<feature type="transmembrane region" description="Helical" evidence="1">
    <location>
        <begin position="102"/>
        <end position="126"/>
    </location>
</feature>
<protein>
    <recommendedName>
        <fullName evidence="4">Rod shape-determining protein MreD</fullName>
    </recommendedName>
</protein>
<sequence length="158" mass="18708">MFYKHITKPYIVRLLFGVALYIVYVSMSDIYPLLPPLIGILFVIFHKFNNLQQTYIPIFIVFCIFFYELDKSLIIGIIPCVFFIVHIFVAQQLESLLHVNSFFIIVYVVALYLFYLAGMILCNILLNTPVLEFSFIYVYYMIIDSILALVYYFIFIRD</sequence>
<evidence type="ECO:0000313" key="3">
    <source>
        <dbReference type="Proteomes" id="UP000256379"/>
    </source>
</evidence>
<dbReference type="AlphaFoldDB" id="A0A3D8IP68"/>
<evidence type="ECO:0000313" key="2">
    <source>
        <dbReference type="EMBL" id="RDU67087.1"/>
    </source>
</evidence>
<feature type="transmembrane region" description="Helical" evidence="1">
    <location>
        <begin position="20"/>
        <end position="44"/>
    </location>
</feature>
<dbReference type="RefSeq" id="WP_115542383.1">
    <property type="nucleotide sequence ID" value="NZ_NXLQ01000002.1"/>
</dbReference>
<evidence type="ECO:0000256" key="1">
    <source>
        <dbReference type="SAM" id="Phobius"/>
    </source>
</evidence>
<dbReference type="OrthoDB" id="5329587at2"/>